<evidence type="ECO:0000259" key="2">
    <source>
        <dbReference type="Pfam" id="PF18352"/>
    </source>
</evidence>
<comment type="caution">
    <text evidence="3">The sequence shown here is derived from an EMBL/GenBank/DDBJ whole genome shotgun (WGS) entry which is preliminary data.</text>
</comment>
<organism evidence="3 4">
    <name type="scientific">Piscirickettsia litoralis</name>
    <dbReference type="NCBI Taxonomy" id="1891921"/>
    <lineage>
        <taxon>Bacteria</taxon>
        <taxon>Pseudomonadati</taxon>
        <taxon>Pseudomonadota</taxon>
        <taxon>Gammaproteobacteria</taxon>
        <taxon>Thiotrichales</taxon>
        <taxon>Piscirickettsiaceae</taxon>
        <taxon>Piscirickettsia</taxon>
    </lineage>
</organism>
<accession>A0ABX2ZXP1</accession>
<name>A0ABX2ZXP1_9GAMM</name>
<proteinExistence type="predicted"/>
<sequence length="259" mass="27415">MNTLEQVLHAALESRLCDVHTSIPGRIASYDAKTQKANIQPVIKKKLRDGRSFSMPVITDIPVMFPSAGGGLLSFPAKQGDTGLLFFCERSIDQWMTGNNDEAEPLGNHKHNYTDAVFIPGLYPYSRTLNADPVNTELKFSDNQIILKPDGSIVINAPKQITINTINANINASQQLTVTAPLSQFKGNVAITGDLTTPALTASADSKASNFAGDVHSTGNINSDKTITGATDVIAGGISGKSHKHGGVKSGDGETSPPS</sequence>
<dbReference type="Pfam" id="PF18352">
    <property type="entry name" value="Gp138_N"/>
    <property type="match status" value="1"/>
</dbReference>
<dbReference type="EMBL" id="MDTU01000010">
    <property type="protein sequence ID" value="ODN40965.1"/>
    <property type="molecule type" value="Genomic_DNA"/>
</dbReference>
<evidence type="ECO:0000313" key="4">
    <source>
        <dbReference type="Proteomes" id="UP000094329"/>
    </source>
</evidence>
<reference evidence="3 4" key="1">
    <citation type="submission" date="2016-08" db="EMBL/GenBank/DDBJ databases">
        <title>Draft genome sequence of Candidatus Piscirickettsia litoralis, from seawater.</title>
        <authorList>
            <person name="Wan X."/>
            <person name="Lee A.J."/>
            <person name="Hou S."/>
            <person name="Donachie S.P."/>
        </authorList>
    </citation>
    <scope>NUCLEOTIDE SEQUENCE [LARGE SCALE GENOMIC DNA]</scope>
    <source>
        <strain evidence="3 4">Y2</strain>
    </source>
</reference>
<gene>
    <name evidence="3" type="ORF">BGC07_18800</name>
</gene>
<dbReference type="RefSeq" id="WP_069314590.1">
    <property type="nucleotide sequence ID" value="NZ_MDTU01000010.1"/>
</dbReference>
<feature type="domain" description="Phage protein Gp138 N-terminal" evidence="2">
    <location>
        <begin position="23"/>
        <end position="121"/>
    </location>
</feature>
<keyword evidence="4" id="KW-1185">Reference proteome</keyword>
<evidence type="ECO:0000256" key="1">
    <source>
        <dbReference type="SAM" id="MobiDB-lite"/>
    </source>
</evidence>
<protein>
    <recommendedName>
        <fullName evidence="2">Phage protein Gp138 N-terminal domain-containing protein</fullName>
    </recommendedName>
</protein>
<dbReference type="InterPro" id="IPR037026">
    <property type="entry name" value="Vgr_OB-fold_dom_sf"/>
</dbReference>
<evidence type="ECO:0000313" key="3">
    <source>
        <dbReference type="EMBL" id="ODN40965.1"/>
    </source>
</evidence>
<dbReference type="Gene3D" id="2.40.50.230">
    <property type="entry name" value="Gp5 N-terminal domain"/>
    <property type="match status" value="1"/>
</dbReference>
<feature type="region of interest" description="Disordered" evidence="1">
    <location>
        <begin position="237"/>
        <end position="259"/>
    </location>
</feature>
<dbReference type="InterPro" id="IPR041599">
    <property type="entry name" value="Gp138_N"/>
</dbReference>
<dbReference type="Proteomes" id="UP000094329">
    <property type="component" value="Unassembled WGS sequence"/>
</dbReference>